<organism evidence="5 6">
    <name type="scientific">Chlorocebus sabaeus</name>
    <name type="common">Green monkey</name>
    <name type="synonym">Simia sabaea</name>
    <dbReference type="NCBI Taxonomy" id="60711"/>
    <lineage>
        <taxon>Eukaryota</taxon>
        <taxon>Metazoa</taxon>
        <taxon>Chordata</taxon>
        <taxon>Craniata</taxon>
        <taxon>Vertebrata</taxon>
        <taxon>Euteleostomi</taxon>
        <taxon>Mammalia</taxon>
        <taxon>Eutheria</taxon>
        <taxon>Euarchontoglires</taxon>
        <taxon>Primates</taxon>
        <taxon>Haplorrhini</taxon>
        <taxon>Catarrhini</taxon>
        <taxon>Cercopithecidae</taxon>
        <taxon>Cercopithecinae</taxon>
        <taxon>Chlorocebus</taxon>
    </lineage>
</organism>
<dbReference type="PANTHER" id="PTHR18847">
    <property type="entry name" value="20 KD NUCLEAR CAP BINDING PROTEIN"/>
    <property type="match status" value="1"/>
</dbReference>
<evidence type="ECO:0000256" key="3">
    <source>
        <dbReference type="RuleBase" id="RU364036"/>
    </source>
</evidence>
<evidence type="ECO:0000256" key="2">
    <source>
        <dbReference type="PROSITE-ProRule" id="PRU00176"/>
    </source>
</evidence>
<comment type="function">
    <text evidence="3">Component of the cap-binding complex (CBC), which binds co-transcriptionally to the 5' cap of pre-mRNAs and is involved in various processes such as pre-mRNA splicing, translation regulation, nonsense-mediated mRNA decay, RNA-mediated gene silencing (RNAi) by microRNAs (miRNAs) and mRNA export. The CBC complex is involved in mRNA export from the nucleus, leading to the recruitment of the mRNA export machinery to the 5' end of mRNA and to mRNA export in a 5' to 3' direction through the nuclear pore. The CBC complex is also involved in mediating U snRNA and intronless mRNAs export from the nucleus. The CBC complex is essential for a pioneer round of mRNA translation, before steady state translation when the CBC complex is replaced by cytoplasmic cap-binding protein eIF4E. The pioneer round of mRNA translation mediated by the CBC complex plays a central role in nonsense-mediated mRNA decay (NMD), NMD only taking place in mRNAs bound to the CBC complex, but not on eIF4E-bound mRNAs. The CBC complex enhances NMD in mRNAs containing at least one exon-junction complex (EJC), promoting the interaction between upf1 and upf2. The CBC complex is also involved in 'failsafe' NMD, which is independent of the EJC complex, while it does not participate in Staufen-mediated mRNA decay (SMD). During cell proliferation, the CBC complex is also involved in microRNAs (miRNAs) biogenesis via its interaction with srrt/ars2, thereby being required for miRNA-mediated RNA interference. The CBC complex also acts as a negative regulator of parn, thereby acting as an inhibitor of mRNA deadenylation. In the CBC complex, ncbp2/cbp20 recognizes and binds capped RNAs (m7GpppG-capped RNA) but requires ncbp1/cbp80 to stabilize the movement of its N-terminal loop and lock the CBC into a high affinity cap-binding state with the cap structure. The conventional cap-binding complex with NCBP2 binds both small nuclear RNA (snRNA) and messenger (mRNA) and is involved in their export from the nucleus.</text>
</comment>
<dbReference type="PANTHER" id="PTHR18847:SF5">
    <property type="entry name" value="NUCLEAR CAP-BINDING PROTEIN SUBUNIT 2-LIKE"/>
    <property type="match status" value="1"/>
</dbReference>
<dbReference type="FunFam" id="3.30.70.330:FF:000128">
    <property type="entry name" value="Nuclear cap-binding protein subunit 2"/>
    <property type="match status" value="1"/>
</dbReference>
<reference evidence="5" key="3">
    <citation type="submission" date="2025-09" db="UniProtKB">
        <authorList>
            <consortium name="Ensembl"/>
        </authorList>
    </citation>
    <scope>IDENTIFICATION</scope>
</reference>
<dbReference type="CDD" id="cd12240">
    <property type="entry name" value="RRM_NCBP2"/>
    <property type="match status" value="1"/>
</dbReference>
<dbReference type="CTD" id="392517"/>
<dbReference type="Gene3D" id="3.30.70.330">
    <property type="match status" value="1"/>
</dbReference>
<keyword evidence="3" id="KW-0507">mRNA processing</keyword>
<dbReference type="AlphaFoldDB" id="A0A0D9S9Z8"/>
<reference evidence="5 6" key="1">
    <citation type="submission" date="2014-03" db="EMBL/GenBank/DDBJ databases">
        <authorList>
            <person name="Warren W."/>
            <person name="Wilson R.K."/>
        </authorList>
    </citation>
    <scope>NUCLEOTIDE SEQUENCE</scope>
</reference>
<dbReference type="RefSeq" id="XP_037844787.1">
    <property type="nucleotide sequence ID" value="XM_037988859.1"/>
</dbReference>
<dbReference type="OMA" id="LDEWIIR"/>
<dbReference type="SUPFAM" id="SSF54928">
    <property type="entry name" value="RNA-binding domain, RBD"/>
    <property type="match status" value="1"/>
</dbReference>
<dbReference type="STRING" id="60711.ENSCSAP00000017687"/>
<sequence>MSKGLKILCKDPVLELSCCRDHQFSGSKFQQEKLLKESSTMNMRNLSFYTTEEKIHELFSRSDIRNIFMGLDKIKKTACGFCFVECHNRADAENAMRFLNGTCLDEWIIRTDWDIGFREGQQYGRGKSGGQVRDEFREDFHSGRGGFGRQSQI</sequence>
<dbReference type="InterPro" id="IPR027157">
    <property type="entry name" value="NCBP2"/>
</dbReference>
<dbReference type="eggNOG" id="KOG0121">
    <property type="taxonomic scope" value="Eukaryota"/>
</dbReference>
<dbReference type="GO" id="GO:0000339">
    <property type="term" value="F:RNA cap binding"/>
    <property type="evidence" value="ECO:0007669"/>
    <property type="project" value="InterPro"/>
</dbReference>
<dbReference type="InterPro" id="IPR000504">
    <property type="entry name" value="RRM_dom"/>
</dbReference>
<dbReference type="GeneTree" id="ENSGT00390000003197"/>
<dbReference type="InterPro" id="IPR034148">
    <property type="entry name" value="NCBP2_RRM"/>
</dbReference>
<dbReference type="Pfam" id="PF00076">
    <property type="entry name" value="RRM_1"/>
    <property type="match status" value="1"/>
</dbReference>
<keyword evidence="3" id="KW-0508">mRNA splicing</keyword>
<comment type="subunit">
    <text evidence="3">Component of the nuclear cap-binding complex (CBC), a heterodimer composed of ncbp1/cbp80 and ncbp2/cbp20 that interacts with m7GpppG-capped RNA.</text>
</comment>
<name>A0A0D9S9Z8_CHLSB</name>
<keyword evidence="3" id="KW-0539">Nucleus</keyword>
<dbReference type="EMBL" id="AQIB01146700">
    <property type="status" value="NOT_ANNOTATED_CDS"/>
    <property type="molecule type" value="Genomic_DNA"/>
</dbReference>
<dbReference type="Ensembl" id="ENSCSAT00000018225.1">
    <property type="protein sequence ID" value="ENSCSAP00000017687.1"/>
    <property type="gene ID" value="ENSCSAG00000000310.1"/>
</dbReference>
<dbReference type="GO" id="GO:0045292">
    <property type="term" value="P:mRNA cis splicing, via spliceosome"/>
    <property type="evidence" value="ECO:0007669"/>
    <property type="project" value="InterPro"/>
</dbReference>
<reference evidence="5" key="2">
    <citation type="submission" date="2025-08" db="UniProtKB">
        <authorList>
            <consortium name="Ensembl"/>
        </authorList>
    </citation>
    <scope>IDENTIFICATION</scope>
</reference>
<dbReference type="GO" id="GO:0005846">
    <property type="term" value="C:nuclear cap binding complex"/>
    <property type="evidence" value="ECO:0007669"/>
    <property type="project" value="InterPro"/>
</dbReference>
<protein>
    <recommendedName>
        <fullName evidence="3">Nuclear cap-binding protein subunit 2</fullName>
    </recommendedName>
    <alternativeName>
        <fullName evidence="3">20 kDa nuclear cap-binding protein</fullName>
    </alternativeName>
</protein>
<dbReference type="GeneID" id="119620889"/>
<evidence type="ECO:0000259" key="4">
    <source>
        <dbReference type="PROSITE" id="PS50102"/>
    </source>
</evidence>
<comment type="similarity">
    <text evidence="1 3">Belongs to the RRM NCBP2 family.</text>
</comment>
<proteinExistence type="inferred from homology"/>
<dbReference type="jPOST" id="A0A0D9S9Z8"/>
<gene>
    <name evidence="5" type="primary">NCBP2L</name>
</gene>
<dbReference type="GO" id="GO:0005634">
    <property type="term" value="C:nucleus"/>
    <property type="evidence" value="ECO:0007669"/>
    <property type="project" value="UniProtKB-SubCell"/>
</dbReference>
<comment type="subcellular location">
    <subcellularLocation>
        <location evidence="3">Nucleus</location>
    </subcellularLocation>
</comment>
<keyword evidence="6" id="KW-1185">Reference proteome</keyword>
<dbReference type="Proteomes" id="UP000029965">
    <property type="component" value="Chromosome X"/>
</dbReference>
<evidence type="ECO:0000313" key="5">
    <source>
        <dbReference type="Ensembl" id="ENSCSAP00000017687.1"/>
    </source>
</evidence>
<dbReference type="InterPro" id="IPR012677">
    <property type="entry name" value="Nucleotide-bd_a/b_plait_sf"/>
</dbReference>
<dbReference type="SMART" id="SM00360">
    <property type="entry name" value="RRM"/>
    <property type="match status" value="1"/>
</dbReference>
<feature type="domain" description="RRM" evidence="4">
    <location>
        <begin position="39"/>
        <end position="116"/>
    </location>
</feature>
<keyword evidence="2 3" id="KW-0694">RNA-binding</keyword>
<evidence type="ECO:0000256" key="1">
    <source>
        <dbReference type="ARBA" id="ARBA00010725"/>
    </source>
</evidence>
<evidence type="ECO:0000313" key="6">
    <source>
        <dbReference type="Proteomes" id="UP000029965"/>
    </source>
</evidence>
<accession>A0A0D9S9Z8</accession>
<dbReference type="InterPro" id="IPR035979">
    <property type="entry name" value="RBD_domain_sf"/>
</dbReference>
<dbReference type="PROSITE" id="PS50102">
    <property type="entry name" value="RRM"/>
    <property type="match status" value="1"/>
</dbReference>